<gene>
    <name evidence="2" type="primary">gpI</name>
    <name evidence="2" type="ORF">BLTE_10520</name>
</gene>
<dbReference type="AlphaFoldDB" id="A0A348FYI4"/>
<name>A0A348FYI4_9HYPH</name>
<dbReference type="InterPro" id="IPR012106">
    <property type="entry name" value="Phage_Mu_Gp1"/>
</dbReference>
<keyword evidence="3" id="KW-1185">Reference proteome</keyword>
<evidence type="ECO:0000313" key="2">
    <source>
        <dbReference type="EMBL" id="BBF92367.1"/>
    </source>
</evidence>
<dbReference type="RefSeq" id="WP_160140531.1">
    <property type="nucleotide sequence ID" value="NZ_AP018907.1"/>
</dbReference>
<organism evidence="2 3">
    <name type="scientific">Blastochloris tepida</name>
    <dbReference type="NCBI Taxonomy" id="2233851"/>
    <lineage>
        <taxon>Bacteria</taxon>
        <taxon>Pseudomonadati</taxon>
        <taxon>Pseudomonadota</taxon>
        <taxon>Alphaproteobacteria</taxon>
        <taxon>Hyphomicrobiales</taxon>
        <taxon>Blastochloridaceae</taxon>
        <taxon>Blastochloris</taxon>
    </lineage>
</organism>
<protein>
    <submittedName>
        <fullName evidence="2">Mu phage protease GpI</fullName>
    </submittedName>
</protein>
<dbReference type="GO" id="GO:0008233">
    <property type="term" value="F:peptidase activity"/>
    <property type="evidence" value="ECO:0007669"/>
    <property type="project" value="UniProtKB-KW"/>
</dbReference>
<dbReference type="OrthoDB" id="7306769at2"/>
<proteinExistence type="predicted"/>
<dbReference type="PIRSF" id="PIRSF016624">
    <property type="entry name" value="Mu_prophg_I"/>
    <property type="match status" value="1"/>
</dbReference>
<dbReference type="KEGG" id="blag:BLTE_10520"/>
<evidence type="ECO:0000313" key="3">
    <source>
        <dbReference type="Proteomes" id="UP000266934"/>
    </source>
</evidence>
<accession>A0A348FYI4</accession>
<keyword evidence="2" id="KW-0378">Hydrolase</keyword>
<keyword evidence="2" id="KW-0645">Protease</keyword>
<reference evidence="2 3" key="1">
    <citation type="submission" date="2018-08" db="EMBL/GenBank/DDBJ databases">
        <title>Complete genome sequencing of Blastochloris tepida GI.</title>
        <authorList>
            <person name="Tsukatani Y."/>
            <person name="Mori H."/>
        </authorList>
    </citation>
    <scope>NUCLEOTIDE SEQUENCE [LARGE SCALE GENOMIC DNA]</scope>
    <source>
        <strain evidence="2 3">GI</strain>
    </source>
</reference>
<feature type="region of interest" description="Disordered" evidence="1">
    <location>
        <begin position="277"/>
        <end position="298"/>
    </location>
</feature>
<dbReference type="Proteomes" id="UP000266934">
    <property type="component" value="Chromosome"/>
</dbReference>
<dbReference type="Pfam" id="PF10123">
    <property type="entry name" value="Mu-like_Pro"/>
    <property type="match status" value="2"/>
</dbReference>
<dbReference type="EMBL" id="AP018907">
    <property type="protein sequence ID" value="BBF92367.1"/>
    <property type="molecule type" value="Genomic_DNA"/>
</dbReference>
<dbReference type="GO" id="GO:0006508">
    <property type="term" value="P:proteolysis"/>
    <property type="evidence" value="ECO:0007669"/>
    <property type="project" value="UniProtKB-KW"/>
</dbReference>
<evidence type="ECO:0000256" key="1">
    <source>
        <dbReference type="SAM" id="MobiDB-lite"/>
    </source>
</evidence>
<sequence length="324" mass="33601">MPAADATSLADRAIFAVALNAEGDAPAEIAILPPGPRIRGRDGREWLVDDPAAVVAAFGAGAADLPVDIEHATELRAPKGEPAPAVGWIKGLAARDGGIVAAVEWTEHGRQLVASKAYRYVSPAFRFDAATRRVMVLSSVGLTNRPNLRLPALNSQDEATMEKTALCAALGVPATTADADVVAAIAALKAKADAPPDPTRFAPTADLQAALNRATAAETALNQREAADREAKSVGLVDQAVKDGKIAPASREHYLALCRDAGGQERVEQLLATLPKITDPSRLGGDPPPNPGGALTDAQKAVCRQLGLDEKSFQAALTDAALNN</sequence>